<dbReference type="Proteomes" id="UP001062846">
    <property type="component" value="Chromosome 3"/>
</dbReference>
<evidence type="ECO:0000313" key="1">
    <source>
        <dbReference type="EMBL" id="KAI8562702.1"/>
    </source>
</evidence>
<proteinExistence type="predicted"/>
<comment type="caution">
    <text evidence="1">The sequence shown here is derived from an EMBL/GenBank/DDBJ whole genome shotgun (WGS) entry which is preliminary data.</text>
</comment>
<accession>A0ACC0PAL2</accession>
<reference evidence="1" key="1">
    <citation type="submission" date="2022-02" db="EMBL/GenBank/DDBJ databases">
        <title>Plant Genome Project.</title>
        <authorList>
            <person name="Zhang R.-G."/>
        </authorList>
    </citation>
    <scope>NUCLEOTIDE SEQUENCE</scope>
    <source>
        <strain evidence="1">AT1</strain>
    </source>
</reference>
<sequence>MTQLIVVSISVAWLIGWALILEYTLGSAAVARGVSPNLVLFFGGADKLPTIVARHTIYGVVVDPCAGILVCVVALLLCLGIKESSMVQTIVTTVNVAVMVFIIIAGVYVGFMTGWVGYELPNGYFPFGVNGVFAGSATLFYSYVGFDSVTSTAEEVKNPQRDLPIGIGIALSLCCIWYMLVSAVIVGLVPYYALDPDTPISSAFAHYGMEWAAYVITIGALTALCSDINKHTKVPVKSTVVTGIAAAALAFLLDIDQLAGMVSVGTLLAFTTVAVSILILRYVPPEEVPLPSSLQDSINFESMSCSSSIQGTEGEKTKDSVGSCEHLLDNEGSLVGHPLIEKAAHAKRNELRRRKIASWGISSVCIGALLLSSAASAKDLPGIPRFILCGVGGVFLSCGLIVLTSIDQDDAWHNFGHPGGFTCPLVPLLPVCCILINTYLLINLGSRLMFQNNHSALACHVAFLRHGVAPSLLWVGEAIVVLRHGSSFPPPPPPLFMLTISLYIVDVVNTQRWHLDAGINMAGSWIFDISILRPVSQLIARHNLSASSRC</sequence>
<protein>
    <submittedName>
        <fullName evidence="1">Uncharacterized protein</fullName>
    </submittedName>
</protein>
<evidence type="ECO:0000313" key="2">
    <source>
        <dbReference type="Proteomes" id="UP001062846"/>
    </source>
</evidence>
<gene>
    <name evidence="1" type="ORF">RHMOL_Rhmol03G0055000</name>
</gene>
<keyword evidence="2" id="KW-1185">Reference proteome</keyword>
<name>A0ACC0PAL2_RHOML</name>
<dbReference type="EMBL" id="CM046390">
    <property type="protein sequence ID" value="KAI8562702.1"/>
    <property type="molecule type" value="Genomic_DNA"/>
</dbReference>
<organism evidence="1 2">
    <name type="scientific">Rhododendron molle</name>
    <name type="common">Chinese azalea</name>
    <name type="synonym">Azalea mollis</name>
    <dbReference type="NCBI Taxonomy" id="49168"/>
    <lineage>
        <taxon>Eukaryota</taxon>
        <taxon>Viridiplantae</taxon>
        <taxon>Streptophyta</taxon>
        <taxon>Embryophyta</taxon>
        <taxon>Tracheophyta</taxon>
        <taxon>Spermatophyta</taxon>
        <taxon>Magnoliopsida</taxon>
        <taxon>eudicotyledons</taxon>
        <taxon>Gunneridae</taxon>
        <taxon>Pentapetalae</taxon>
        <taxon>asterids</taxon>
        <taxon>Ericales</taxon>
        <taxon>Ericaceae</taxon>
        <taxon>Ericoideae</taxon>
        <taxon>Rhodoreae</taxon>
        <taxon>Rhododendron</taxon>
    </lineage>
</organism>